<keyword evidence="6" id="KW-0540">Nuclease</keyword>
<comment type="subunit">
    <text evidence="2">Heterodimer of SbcC and SbcD.</text>
</comment>
<name>A0A1I4HK24_9FIRM</name>
<feature type="coiled-coil region" evidence="4">
    <location>
        <begin position="325"/>
        <end position="410"/>
    </location>
</feature>
<evidence type="ECO:0000256" key="3">
    <source>
        <dbReference type="ARBA" id="ARBA00013368"/>
    </source>
</evidence>
<evidence type="ECO:0000313" key="6">
    <source>
        <dbReference type="EMBL" id="SFL42545.1"/>
    </source>
</evidence>
<evidence type="ECO:0000256" key="4">
    <source>
        <dbReference type="SAM" id="Coils"/>
    </source>
</evidence>
<keyword evidence="6" id="KW-0378">Hydrolase</keyword>
<proteinExistence type="inferred from homology"/>
<dbReference type="GO" id="GO:0004527">
    <property type="term" value="F:exonuclease activity"/>
    <property type="evidence" value="ECO:0007669"/>
    <property type="project" value="UniProtKB-KW"/>
</dbReference>
<dbReference type="AlphaFoldDB" id="A0A1I4HK24"/>
<dbReference type="EMBL" id="FOTS01000004">
    <property type="protein sequence ID" value="SFL42545.1"/>
    <property type="molecule type" value="Genomic_DNA"/>
</dbReference>
<dbReference type="SUPFAM" id="SSF52540">
    <property type="entry name" value="P-loop containing nucleoside triphosphate hydrolases"/>
    <property type="match status" value="2"/>
</dbReference>
<dbReference type="Pfam" id="PF13558">
    <property type="entry name" value="SbcC_Walker_B"/>
    <property type="match status" value="1"/>
</dbReference>
<reference evidence="7" key="1">
    <citation type="submission" date="2016-10" db="EMBL/GenBank/DDBJ databases">
        <authorList>
            <person name="Varghese N."/>
            <person name="Submissions S."/>
        </authorList>
    </citation>
    <scope>NUCLEOTIDE SEQUENCE [LARGE SCALE GENOMIC DNA]</scope>
    <source>
        <strain evidence="7">DSM 13327</strain>
    </source>
</reference>
<feature type="coiled-coil region" evidence="4">
    <location>
        <begin position="525"/>
        <end position="633"/>
    </location>
</feature>
<keyword evidence="6" id="KW-0269">Exonuclease</keyword>
<dbReference type="OrthoDB" id="9795626at2"/>
<feature type="coiled-coil region" evidence="4">
    <location>
        <begin position="448"/>
        <end position="489"/>
    </location>
</feature>
<evidence type="ECO:0000256" key="2">
    <source>
        <dbReference type="ARBA" id="ARBA00011322"/>
    </source>
</evidence>
<protein>
    <recommendedName>
        <fullName evidence="3">Nuclease SbcCD subunit C</fullName>
    </recommendedName>
</protein>
<dbReference type="Proteomes" id="UP000199520">
    <property type="component" value="Unassembled WGS sequence"/>
</dbReference>
<evidence type="ECO:0000259" key="5">
    <source>
        <dbReference type="Pfam" id="PF13476"/>
    </source>
</evidence>
<keyword evidence="4" id="KW-0175">Coiled coil</keyword>
<dbReference type="PANTHER" id="PTHR32114:SF2">
    <property type="entry name" value="ABC TRANSPORTER ABCH.3"/>
    <property type="match status" value="1"/>
</dbReference>
<accession>A0A1I4HK24</accession>
<feature type="domain" description="Rad50/SbcC-type AAA" evidence="5">
    <location>
        <begin position="5"/>
        <end position="238"/>
    </location>
</feature>
<dbReference type="RefSeq" id="WP_090932789.1">
    <property type="nucleotide sequence ID" value="NZ_FOTS01000004.1"/>
</dbReference>
<dbReference type="Gene3D" id="3.40.50.300">
    <property type="entry name" value="P-loop containing nucleotide triphosphate hydrolases"/>
    <property type="match status" value="2"/>
</dbReference>
<dbReference type="Pfam" id="PF13476">
    <property type="entry name" value="AAA_23"/>
    <property type="match status" value="1"/>
</dbReference>
<sequence>MRPLSLTMTAFGPYAQQQKLDFRELQDRTFFLIHGPTGSGKTTILDGMCFALFGDASGTQREGKSMRSDHADSAVITEVIFDFAIGEACYQVKRIPEQERPKKRGDGTTTMLAQAELWSMPLVGEAILLAAKWLDVTKQIEILMGFKSNQFRQVVLLPQGEFRKLLTANSNERQEIMQALFKTDLYQRIEEKLKDKALLLKKASEEQSKQRQWILQEAGVAQEHELLDCIQQNEREVEDILVQIKSSSEELKSAQQAVNQGAIIQGKIQDKQKAEQLFATLTEQKPIIEEERAGLLRATAAMGLFDAEKNRSNYAQDVLSLEENCKTYQVELEIEVQKLKQAQQRFEIEAAKEEDREMLVRQIIHLQQTENKLKLLEKALSSAAIRKSELEQAAKKKDTAEFNYTKIQEKIDHIILDEQKAVQLALEVGSREIQWQYAQGLLTKSRLLEEHRKKFTQLERQVSASELKLAELEKNYAAAKSSLTTLQHEWMQGQAAFMASTLAAGESCPVCGSADHPKLAAPRGVMPNERQLKTAQQQMEFLEQEKDTCRRQHSLLQTERDTWEKRIADLTEELKEQAAVPLLELAQRVQTLREKYEQALTGEQRARDITRQLEQLRKQQEDLHKELVQVQEAWRQAEQSFTAAETITAERRLAIPEELQGMGNLAAVLKSAQDKQDQYKTAWEQAQQHVQQGKHLVTQKQTLLENTSYRLKESRIKYEEEQNYFVKRVAAAGFMDQQDYETAKKNPESMSITAKKIAAFDSEFSKAALFLEQTAQAAENLELPDMLELQQVVVTMQNRYNDMFAAHTNLEALLKRQQAWLKKISQVDEALGTLGSQYAVAGRLAEVANGSNEHKLTLQRFVLGTLLENVIVAANERLKMMSRSRYSLQRTLERARKNAAGGLDLEVFDNYTGIARGVGTLSGGETFLASLSLALGLADVVQSYAGGIHLDTILVDEGFGTLDPESLDVAIKALIDLQQGGRLVGIISHVPELKERIDARLEVMATERGSTACFKIG</sequence>
<dbReference type="InterPro" id="IPR038729">
    <property type="entry name" value="Rad50/SbcC_AAA"/>
</dbReference>
<comment type="similarity">
    <text evidence="1">Belongs to the SMC family. SbcC subfamily.</text>
</comment>
<evidence type="ECO:0000313" key="7">
    <source>
        <dbReference type="Proteomes" id="UP000199520"/>
    </source>
</evidence>
<gene>
    <name evidence="6" type="ORF">SAMN04490355_100450</name>
</gene>
<dbReference type="GO" id="GO:0006302">
    <property type="term" value="P:double-strand break repair"/>
    <property type="evidence" value="ECO:0007669"/>
    <property type="project" value="InterPro"/>
</dbReference>
<dbReference type="GO" id="GO:0016887">
    <property type="term" value="F:ATP hydrolysis activity"/>
    <property type="evidence" value="ECO:0007669"/>
    <property type="project" value="InterPro"/>
</dbReference>
<keyword evidence="7" id="KW-1185">Reference proteome</keyword>
<feature type="coiled-coil region" evidence="4">
    <location>
        <begin position="230"/>
        <end position="257"/>
    </location>
</feature>
<evidence type="ECO:0000256" key="1">
    <source>
        <dbReference type="ARBA" id="ARBA00006930"/>
    </source>
</evidence>
<dbReference type="STRING" id="1123291.SAMN04490355_100450"/>
<dbReference type="PANTHER" id="PTHR32114">
    <property type="entry name" value="ABC TRANSPORTER ABCH.3"/>
    <property type="match status" value="1"/>
</dbReference>
<organism evidence="6 7">
    <name type="scientific">Pelosinus propionicus DSM 13327</name>
    <dbReference type="NCBI Taxonomy" id="1123291"/>
    <lineage>
        <taxon>Bacteria</taxon>
        <taxon>Bacillati</taxon>
        <taxon>Bacillota</taxon>
        <taxon>Negativicutes</taxon>
        <taxon>Selenomonadales</taxon>
        <taxon>Sporomusaceae</taxon>
        <taxon>Pelosinus</taxon>
    </lineage>
</organism>
<dbReference type="InterPro" id="IPR027417">
    <property type="entry name" value="P-loop_NTPase"/>
</dbReference>